<evidence type="ECO:0000313" key="3">
    <source>
        <dbReference type="Proteomes" id="UP001201629"/>
    </source>
</evidence>
<keyword evidence="3" id="KW-1185">Reference proteome</keyword>
<dbReference type="EMBL" id="JAKKFD010000044">
    <property type="protein sequence ID" value="MCG5446119.1"/>
    <property type="molecule type" value="Genomic_DNA"/>
</dbReference>
<evidence type="ECO:0000256" key="1">
    <source>
        <dbReference type="SAM" id="MobiDB-lite"/>
    </source>
</evidence>
<feature type="region of interest" description="Disordered" evidence="1">
    <location>
        <begin position="302"/>
        <end position="321"/>
    </location>
</feature>
<proteinExistence type="predicted"/>
<comment type="caution">
    <text evidence="2">The sequence shown here is derived from an EMBL/GenBank/DDBJ whole genome shotgun (WGS) entry which is preliminary data.</text>
</comment>
<feature type="compositionally biased region" description="Basic and acidic residues" evidence="1">
    <location>
        <begin position="309"/>
        <end position="320"/>
    </location>
</feature>
<protein>
    <submittedName>
        <fullName evidence="2">Uncharacterized protein</fullName>
    </submittedName>
</protein>
<feature type="compositionally biased region" description="Low complexity" evidence="1">
    <location>
        <begin position="29"/>
        <end position="44"/>
    </location>
</feature>
<name>A0ABS9N828_9ACTN</name>
<organism evidence="2 3">
    <name type="scientific">Micromonospora trifolii</name>
    <dbReference type="NCBI Taxonomy" id="2911208"/>
    <lineage>
        <taxon>Bacteria</taxon>
        <taxon>Bacillati</taxon>
        <taxon>Actinomycetota</taxon>
        <taxon>Actinomycetes</taxon>
        <taxon>Micromonosporales</taxon>
        <taxon>Micromonosporaceae</taxon>
        <taxon>Micromonospora</taxon>
    </lineage>
</organism>
<reference evidence="2 3" key="1">
    <citation type="submission" date="2022-01" db="EMBL/GenBank/DDBJ databases">
        <authorList>
            <person name="Riesco R."/>
            <person name="Trujillo M.E."/>
        </authorList>
    </citation>
    <scope>NUCLEOTIDE SEQUENCE [LARGE SCALE GENOMIC DNA]</scope>
    <source>
        <strain evidence="2 3">NIE79</strain>
    </source>
</reference>
<gene>
    <name evidence="2" type="ORF">NIE79_004684</name>
</gene>
<dbReference type="Proteomes" id="UP001201629">
    <property type="component" value="Unassembled WGS sequence"/>
</dbReference>
<evidence type="ECO:0000313" key="2">
    <source>
        <dbReference type="EMBL" id="MCG5446119.1"/>
    </source>
</evidence>
<feature type="region of interest" description="Disordered" evidence="1">
    <location>
        <begin position="1"/>
        <end position="85"/>
    </location>
</feature>
<accession>A0ABS9N828</accession>
<dbReference type="RefSeq" id="WP_238681051.1">
    <property type="nucleotide sequence ID" value="NZ_JAKKFD010000044.1"/>
</dbReference>
<sequence>MNTDPNGAGRDRPAVGPADEAATAPELGATSAPTADAASTSSSPGQAEQLPGVGAGEPEPPEGAPGAGAKAPTRTVKKTASASKPANLRELIERVYRDPAGRPVRMSRTGLSALVVTSGADALSPQWLSDLARKDPLLRVPPRLLAWAATLKPSDPVQQALIELTHRVLAIHPIYRHYVANPTGTDPDQPPFASSAKVADAAKKVTSESLDVDPSAYRDAQRGLLRDNAVISFALLWVLRGQWTSAQFIAEMTDAVWSRPTTEAVSNADIAVALVTAGERQALNHLVGHFLRELRKLSAQLNQAGNETSAERQRAQRSESENLALREAIASERSHSESLAEQVTALTAEIEAERKSRFVDTSHMVDDYEILRTQVIRRLGSQVELLGDGLHALRSGSTPVAEEFVDRALTAIQQEIGRLKELGGAR</sequence>